<dbReference type="RefSeq" id="XP_042924547.1">
    <property type="nucleotide sequence ID" value="XM_043062168.1"/>
</dbReference>
<gene>
    <name evidence="1" type="ORF">CHLRE_05g233052v5</name>
</gene>
<dbReference type="Proteomes" id="UP000006906">
    <property type="component" value="Chromosome 5"/>
</dbReference>
<dbReference type="GeneID" id="66053347"/>
<dbReference type="EMBL" id="CM008966">
    <property type="protein sequence ID" value="PNW83266.1"/>
    <property type="molecule type" value="Genomic_DNA"/>
</dbReference>
<evidence type="ECO:0000313" key="2">
    <source>
        <dbReference type="Proteomes" id="UP000006906"/>
    </source>
</evidence>
<proteinExistence type="predicted"/>
<keyword evidence="2" id="KW-1185">Reference proteome</keyword>
<dbReference type="Gramene" id="PNW83266">
    <property type="protein sequence ID" value="PNW83266"/>
    <property type="gene ID" value="CHLRE_05g233052v5"/>
</dbReference>
<sequence length="154" mass="16458">MPATWHDMFRAAAAAAAGADTVLLQLLRERHGAAAAAAADTVLWRLLRERWRTWRDDVPGGGGGWRRCGGAGVGTGGACGRRMRAAARRRGIRPCASTRSRCGPQARQPSRRPVVAVQRAVWAAAAPRPACSRRTAAAAYCCRGSRRNSTPRAD</sequence>
<name>A0A2K3DRU8_CHLRE</name>
<organism evidence="1 2">
    <name type="scientific">Chlamydomonas reinhardtii</name>
    <name type="common">Chlamydomonas smithii</name>
    <dbReference type="NCBI Taxonomy" id="3055"/>
    <lineage>
        <taxon>Eukaryota</taxon>
        <taxon>Viridiplantae</taxon>
        <taxon>Chlorophyta</taxon>
        <taxon>core chlorophytes</taxon>
        <taxon>Chlorophyceae</taxon>
        <taxon>CS clade</taxon>
        <taxon>Chlamydomonadales</taxon>
        <taxon>Chlamydomonadaceae</taxon>
        <taxon>Chlamydomonas</taxon>
    </lineage>
</organism>
<dbReference type="InParanoid" id="A0A2K3DRU8"/>
<reference evidence="1 2" key="1">
    <citation type="journal article" date="2007" name="Science">
        <title>The Chlamydomonas genome reveals the evolution of key animal and plant functions.</title>
        <authorList>
            <person name="Merchant S.S."/>
            <person name="Prochnik S.E."/>
            <person name="Vallon O."/>
            <person name="Harris E.H."/>
            <person name="Karpowicz S.J."/>
            <person name="Witman G.B."/>
            <person name="Terry A."/>
            <person name="Salamov A."/>
            <person name="Fritz-Laylin L.K."/>
            <person name="Marechal-Drouard L."/>
            <person name="Marshall W.F."/>
            <person name="Qu L.H."/>
            <person name="Nelson D.R."/>
            <person name="Sanderfoot A.A."/>
            <person name="Spalding M.H."/>
            <person name="Kapitonov V.V."/>
            <person name="Ren Q."/>
            <person name="Ferris P."/>
            <person name="Lindquist E."/>
            <person name="Shapiro H."/>
            <person name="Lucas S.M."/>
            <person name="Grimwood J."/>
            <person name="Schmutz J."/>
            <person name="Cardol P."/>
            <person name="Cerutti H."/>
            <person name="Chanfreau G."/>
            <person name="Chen C.L."/>
            <person name="Cognat V."/>
            <person name="Croft M.T."/>
            <person name="Dent R."/>
            <person name="Dutcher S."/>
            <person name="Fernandez E."/>
            <person name="Fukuzawa H."/>
            <person name="Gonzalez-Ballester D."/>
            <person name="Gonzalez-Halphen D."/>
            <person name="Hallmann A."/>
            <person name="Hanikenne M."/>
            <person name="Hippler M."/>
            <person name="Inwood W."/>
            <person name="Jabbari K."/>
            <person name="Kalanon M."/>
            <person name="Kuras R."/>
            <person name="Lefebvre P.A."/>
            <person name="Lemaire S.D."/>
            <person name="Lobanov A.V."/>
            <person name="Lohr M."/>
            <person name="Manuell A."/>
            <person name="Meier I."/>
            <person name="Mets L."/>
            <person name="Mittag M."/>
            <person name="Mittelmeier T."/>
            <person name="Moroney J.V."/>
            <person name="Moseley J."/>
            <person name="Napoli C."/>
            <person name="Nedelcu A.M."/>
            <person name="Niyogi K."/>
            <person name="Novoselov S.V."/>
            <person name="Paulsen I.T."/>
            <person name="Pazour G."/>
            <person name="Purton S."/>
            <person name="Ral J.P."/>
            <person name="Riano-Pachon D.M."/>
            <person name="Riekhof W."/>
            <person name="Rymarquis L."/>
            <person name="Schroda M."/>
            <person name="Stern D."/>
            <person name="Umen J."/>
            <person name="Willows R."/>
            <person name="Wilson N."/>
            <person name="Zimmer S.L."/>
            <person name="Allmer J."/>
            <person name="Balk J."/>
            <person name="Bisova K."/>
            <person name="Chen C.J."/>
            <person name="Elias M."/>
            <person name="Gendler K."/>
            <person name="Hauser C."/>
            <person name="Lamb M.R."/>
            <person name="Ledford H."/>
            <person name="Long J.C."/>
            <person name="Minagawa J."/>
            <person name="Page M.D."/>
            <person name="Pan J."/>
            <person name="Pootakham W."/>
            <person name="Roje S."/>
            <person name="Rose A."/>
            <person name="Stahlberg E."/>
            <person name="Terauchi A.M."/>
            <person name="Yang P."/>
            <person name="Ball S."/>
            <person name="Bowler C."/>
            <person name="Dieckmann C.L."/>
            <person name="Gladyshev V.N."/>
            <person name="Green P."/>
            <person name="Jorgensen R."/>
            <person name="Mayfield S."/>
            <person name="Mueller-Roeber B."/>
            <person name="Rajamani S."/>
            <person name="Sayre R.T."/>
            <person name="Brokstein P."/>
            <person name="Dubchak I."/>
            <person name="Goodstein D."/>
            <person name="Hornick L."/>
            <person name="Huang Y.W."/>
            <person name="Jhaveri J."/>
            <person name="Luo Y."/>
            <person name="Martinez D."/>
            <person name="Ngau W.C."/>
            <person name="Otillar B."/>
            <person name="Poliakov A."/>
            <person name="Porter A."/>
            <person name="Szajkowski L."/>
            <person name="Werner G."/>
            <person name="Zhou K."/>
            <person name="Grigoriev I.V."/>
            <person name="Rokhsar D.S."/>
            <person name="Grossman A.R."/>
        </authorList>
    </citation>
    <scope>NUCLEOTIDE SEQUENCE [LARGE SCALE GENOMIC DNA]</scope>
    <source>
        <strain evidence="2">CC-503</strain>
    </source>
</reference>
<evidence type="ECO:0000313" key="1">
    <source>
        <dbReference type="EMBL" id="PNW83266.1"/>
    </source>
</evidence>
<dbReference type="KEGG" id="cre:CHLRE_05g233052v5"/>
<protein>
    <submittedName>
        <fullName evidence="1">Uncharacterized protein</fullName>
    </submittedName>
</protein>
<accession>A0A2K3DRU8</accession>
<dbReference type="AlphaFoldDB" id="A0A2K3DRU8"/>